<dbReference type="EMBL" id="BSNF01000008">
    <property type="protein sequence ID" value="GLQ07323.1"/>
    <property type="molecule type" value="Genomic_DNA"/>
</dbReference>
<dbReference type="InterPro" id="IPR002933">
    <property type="entry name" value="Peptidase_M20"/>
</dbReference>
<accession>A0ABQ5U7Z7</accession>
<dbReference type="PANTHER" id="PTHR43808:SF31">
    <property type="entry name" value="N-ACETYL-L-CITRULLINE DEACETYLASE"/>
    <property type="match status" value="1"/>
</dbReference>
<dbReference type="Pfam" id="PF01546">
    <property type="entry name" value="Peptidase_M20"/>
    <property type="match status" value="1"/>
</dbReference>
<evidence type="ECO:0000256" key="6">
    <source>
        <dbReference type="ARBA" id="ARBA00022723"/>
    </source>
</evidence>
<comment type="similarity">
    <text evidence="2">Belongs to the peptidase M20A family. ArgE subfamily.</text>
</comment>
<comment type="caution">
    <text evidence="11">The sequence shown here is derived from an EMBL/GenBank/DDBJ whole genome shotgun (WGS) entry which is preliminary data.</text>
</comment>
<name>A0ABQ5U7Z7_9PROT</name>
<dbReference type="NCBIfam" id="TIGR01892">
    <property type="entry name" value="AcOrn-deacetyl"/>
    <property type="match status" value="1"/>
</dbReference>
<evidence type="ECO:0000256" key="8">
    <source>
        <dbReference type="ARBA" id="ARBA00022833"/>
    </source>
</evidence>
<keyword evidence="6" id="KW-0479">Metal-binding</keyword>
<dbReference type="RefSeq" id="WP_169561402.1">
    <property type="nucleotide sequence ID" value="NZ_BSNF01000008.1"/>
</dbReference>
<evidence type="ECO:0000256" key="5">
    <source>
        <dbReference type="ARBA" id="ARBA00022605"/>
    </source>
</evidence>
<dbReference type="InterPro" id="IPR050072">
    <property type="entry name" value="Peptidase_M20A"/>
</dbReference>
<comment type="cofactor">
    <cofactor evidence="1">
        <name>Zn(2+)</name>
        <dbReference type="ChEBI" id="CHEBI:29105"/>
    </cofactor>
</comment>
<keyword evidence="7" id="KW-0378">Hydrolase</keyword>
<dbReference type="NCBIfam" id="NF005710">
    <property type="entry name" value="PRK07522.1"/>
    <property type="match status" value="1"/>
</dbReference>
<dbReference type="InterPro" id="IPR011650">
    <property type="entry name" value="Peptidase_M20_dimer"/>
</dbReference>
<keyword evidence="5" id="KW-0028">Amino-acid biosynthesis</keyword>
<evidence type="ECO:0000256" key="9">
    <source>
        <dbReference type="ARBA" id="ARBA00023285"/>
    </source>
</evidence>
<sequence>MKKTETGSTLHILEKLISFDTTSYRSNLDLIDYVCDYLASFDIPCKVLYNEEKNKANLLATIGDSSKPGILLSGHTDVVPIDGQNWTRDPFKLHIEDGKAFGRGTCDMKGFIASVLAAAPLFRNTDLSCPVHIALSYDEEVGCVGVRHLIDFLQETGTPVEACIIGEPSSLKPVTAHTGKHGFRCEFHGTPMHSSLAPGGVNAISYAAAVLAGINDLENKAKSMTIGDDRFEYPHPTINIGTIEGGKAVNIVAEHCAFEVECRYPPGGSPTFFTEALPALVEDVANRPMKDRNPAAGATCTETLSYPAFEGNFQSPAAVLARRLTGSNNDGAVNYGTEAGRFQTAGFSSVVCGPGDIAQAHQPDEFIALSQLEGCDRMLTTLARELSTQP</sequence>
<evidence type="ECO:0000256" key="7">
    <source>
        <dbReference type="ARBA" id="ARBA00022801"/>
    </source>
</evidence>
<feature type="domain" description="Peptidase M20 dimerisation" evidence="10">
    <location>
        <begin position="175"/>
        <end position="285"/>
    </location>
</feature>
<dbReference type="SUPFAM" id="SSF53187">
    <property type="entry name" value="Zn-dependent exopeptidases"/>
    <property type="match status" value="1"/>
</dbReference>
<keyword evidence="9" id="KW-0170">Cobalt</keyword>
<dbReference type="InterPro" id="IPR010169">
    <property type="entry name" value="AcOrn-deacetyl"/>
</dbReference>
<evidence type="ECO:0000259" key="10">
    <source>
        <dbReference type="Pfam" id="PF07687"/>
    </source>
</evidence>
<gene>
    <name evidence="11" type="ORF">GCM10007924_25440</name>
</gene>
<evidence type="ECO:0000313" key="11">
    <source>
        <dbReference type="EMBL" id="GLQ07323.1"/>
    </source>
</evidence>
<dbReference type="Pfam" id="PF07687">
    <property type="entry name" value="M20_dimer"/>
    <property type="match status" value="1"/>
</dbReference>
<evidence type="ECO:0000256" key="2">
    <source>
        <dbReference type="ARBA" id="ARBA00005691"/>
    </source>
</evidence>
<proteinExistence type="inferred from homology"/>
<reference evidence="11" key="1">
    <citation type="journal article" date="2014" name="Int. J. Syst. Evol. Microbiol.">
        <title>Complete genome of a new Firmicutes species belonging to the dominant human colonic microbiota ('Ruminococcus bicirculans') reveals two chromosomes and a selective capacity to utilize plant glucans.</title>
        <authorList>
            <consortium name="NISC Comparative Sequencing Program"/>
            <person name="Wegmann U."/>
            <person name="Louis P."/>
            <person name="Goesmann A."/>
            <person name="Henrissat B."/>
            <person name="Duncan S.H."/>
            <person name="Flint H.J."/>
        </authorList>
    </citation>
    <scope>NUCLEOTIDE SEQUENCE</scope>
    <source>
        <strain evidence="11">NBRC 103408</strain>
    </source>
</reference>
<dbReference type="InterPro" id="IPR036264">
    <property type="entry name" value="Bact_exopeptidase_dim_dom"/>
</dbReference>
<dbReference type="CDD" id="cd03894">
    <property type="entry name" value="M20_ArgE"/>
    <property type="match status" value="1"/>
</dbReference>
<evidence type="ECO:0000256" key="4">
    <source>
        <dbReference type="ARBA" id="ARBA00022571"/>
    </source>
</evidence>
<evidence type="ECO:0000313" key="12">
    <source>
        <dbReference type="Proteomes" id="UP001161409"/>
    </source>
</evidence>
<dbReference type="Proteomes" id="UP001161409">
    <property type="component" value="Unassembled WGS sequence"/>
</dbReference>
<dbReference type="PANTHER" id="PTHR43808">
    <property type="entry name" value="ACETYLORNITHINE DEACETYLASE"/>
    <property type="match status" value="1"/>
</dbReference>
<protein>
    <submittedName>
        <fullName evidence="11">Acetylornithine deacetylase</fullName>
    </submittedName>
</protein>
<keyword evidence="8" id="KW-0862">Zinc</keyword>
<keyword evidence="4" id="KW-0055">Arginine biosynthesis</keyword>
<evidence type="ECO:0000256" key="1">
    <source>
        <dbReference type="ARBA" id="ARBA00001947"/>
    </source>
</evidence>
<dbReference type="Gene3D" id="3.40.630.10">
    <property type="entry name" value="Zn peptidases"/>
    <property type="match status" value="1"/>
</dbReference>
<organism evidence="11 12">
    <name type="scientific">Sneathiella chinensis</name>
    <dbReference type="NCBI Taxonomy" id="349750"/>
    <lineage>
        <taxon>Bacteria</taxon>
        <taxon>Pseudomonadati</taxon>
        <taxon>Pseudomonadota</taxon>
        <taxon>Alphaproteobacteria</taxon>
        <taxon>Sneathiellales</taxon>
        <taxon>Sneathiellaceae</taxon>
        <taxon>Sneathiella</taxon>
    </lineage>
</organism>
<keyword evidence="3" id="KW-0963">Cytoplasm</keyword>
<keyword evidence="12" id="KW-1185">Reference proteome</keyword>
<dbReference type="InterPro" id="IPR001261">
    <property type="entry name" value="ArgE/DapE_CS"/>
</dbReference>
<reference evidence="11" key="2">
    <citation type="submission" date="2023-01" db="EMBL/GenBank/DDBJ databases">
        <title>Draft genome sequence of Sneathiella chinensis strain NBRC 103408.</title>
        <authorList>
            <person name="Sun Q."/>
            <person name="Mori K."/>
        </authorList>
    </citation>
    <scope>NUCLEOTIDE SEQUENCE</scope>
    <source>
        <strain evidence="11">NBRC 103408</strain>
    </source>
</reference>
<dbReference type="Gene3D" id="3.30.70.360">
    <property type="match status" value="1"/>
</dbReference>
<dbReference type="SUPFAM" id="SSF55031">
    <property type="entry name" value="Bacterial exopeptidase dimerisation domain"/>
    <property type="match status" value="1"/>
</dbReference>
<dbReference type="PROSITE" id="PS00759">
    <property type="entry name" value="ARGE_DAPE_CPG2_2"/>
    <property type="match status" value="1"/>
</dbReference>
<dbReference type="PROSITE" id="PS00758">
    <property type="entry name" value="ARGE_DAPE_CPG2_1"/>
    <property type="match status" value="1"/>
</dbReference>
<evidence type="ECO:0000256" key="3">
    <source>
        <dbReference type="ARBA" id="ARBA00022490"/>
    </source>
</evidence>